<organism evidence="1 2">
    <name type="scientific">Plakobranchus ocellatus</name>
    <dbReference type="NCBI Taxonomy" id="259542"/>
    <lineage>
        <taxon>Eukaryota</taxon>
        <taxon>Metazoa</taxon>
        <taxon>Spiralia</taxon>
        <taxon>Lophotrochozoa</taxon>
        <taxon>Mollusca</taxon>
        <taxon>Gastropoda</taxon>
        <taxon>Heterobranchia</taxon>
        <taxon>Euthyneura</taxon>
        <taxon>Panpulmonata</taxon>
        <taxon>Sacoglossa</taxon>
        <taxon>Placobranchoidea</taxon>
        <taxon>Plakobranchidae</taxon>
        <taxon>Plakobranchus</taxon>
    </lineage>
</organism>
<proteinExistence type="predicted"/>
<keyword evidence="2" id="KW-1185">Reference proteome</keyword>
<name>A0AAV3YC18_9GAST</name>
<evidence type="ECO:0000313" key="1">
    <source>
        <dbReference type="EMBL" id="GFN79803.1"/>
    </source>
</evidence>
<reference evidence="1 2" key="1">
    <citation type="journal article" date="2021" name="Elife">
        <title>Chloroplast acquisition without the gene transfer in kleptoplastic sea slugs, Plakobranchus ocellatus.</title>
        <authorList>
            <person name="Maeda T."/>
            <person name="Takahashi S."/>
            <person name="Yoshida T."/>
            <person name="Shimamura S."/>
            <person name="Takaki Y."/>
            <person name="Nagai Y."/>
            <person name="Toyoda A."/>
            <person name="Suzuki Y."/>
            <person name="Arimoto A."/>
            <person name="Ishii H."/>
            <person name="Satoh N."/>
            <person name="Nishiyama T."/>
            <person name="Hasebe M."/>
            <person name="Maruyama T."/>
            <person name="Minagawa J."/>
            <person name="Obokata J."/>
            <person name="Shigenobu S."/>
        </authorList>
    </citation>
    <scope>NUCLEOTIDE SEQUENCE [LARGE SCALE GENOMIC DNA]</scope>
</reference>
<protein>
    <submittedName>
        <fullName evidence="1">Uncharacterized protein</fullName>
    </submittedName>
</protein>
<accession>A0AAV3YC18</accession>
<evidence type="ECO:0000313" key="2">
    <source>
        <dbReference type="Proteomes" id="UP000735302"/>
    </source>
</evidence>
<comment type="caution">
    <text evidence="1">The sequence shown here is derived from an EMBL/GenBank/DDBJ whole genome shotgun (WGS) entry which is preliminary data.</text>
</comment>
<sequence>MGLGVFVYIAVHNKVISGFKALRQAGAPTAGLEPTTEGSMQISGRIHKPLCHRRPVEKIWNSRSFSIGVRYPQYLALNSKKSSRRIEIISS</sequence>
<dbReference type="AlphaFoldDB" id="A0AAV3YC18"/>
<dbReference type="Proteomes" id="UP000735302">
    <property type="component" value="Unassembled WGS sequence"/>
</dbReference>
<dbReference type="EMBL" id="BLXT01000744">
    <property type="protein sequence ID" value="GFN79803.1"/>
    <property type="molecule type" value="Genomic_DNA"/>
</dbReference>
<gene>
    <name evidence="1" type="ORF">PoB_000630900</name>
</gene>